<feature type="compositionally biased region" description="Basic and acidic residues" evidence="1">
    <location>
        <begin position="131"/>
        <end position="141"/>
    </location>
</feature>
<dbReference type="SMART" id="SM00278">
    <property type="entry name" value="HhH1"/>
    <property type="match status" value="2"/>
</dbReference>
<dbReference type="KEGG" id="ain:Acin_0527"/>
<evidence type="ECO:0000256" key="2">
    <source>
        <dbReference type="SAM" id="Phobius"/>
    </source>
</evidence>
<dbReference type="GO" id="GO:0015628">
    <property type="term" value="P:protein secretion by the type II secretion system"/>
    <property type="evidence" value="ECO:0007669"/>
    <property type="project" value="TreeGrafter"/>
</dbReference>
<evidence type="ECO:0000256" key="1">
    <source>
        <dbReference type="SAM" id="MobiDB-lite"/>
    </source>
</evidence>
<dbReference type="HOGENOM" id="CLU_052011_1_1_9"/>
<dbReference type="EMBL" id="CP003058">
    <property type="protein sequence ID" value="AEQ21769.1"/>
    <property type="molecule type" value="Genomic_DNA"/>
</dbReference>
<keyword evidence="2" id="KW-0472">Membrane</keyword>
<dbReference type="GeneID" id="92878001"/>
<feature type="domain" description="Helix-hairpin-helix DNA-binding motif class 1" evidence="3">
    <location>
        <begin position="186"/>
        <end position="205"/>
    </location>
</feature>
<dbReference type="GO" id="GO:0003677">
    <property type="term" value="F:DNA binding"/>
    <property type="evidence" value="ECO:0007669"/>
    <property type="project" value="InterPro"/>
</dbReference>
<dbReference type="PANTHER" id="PTHR21180">
    <property type="entry name" value="ENDONUCLEASE/EXONUCLEASE/PHOSPHATASE FAMILY DOMAIN-CONTAINING PROTEIN 1"/>
    <property type="match status" value="1"/>
</dbReference>
<dbReference type="GO" id="GO:0015627">
    <property type="term" value="C:type II protein secretion system complex"/>
    <property type="evidence" value="ECO:0007669"/>
    <property type="project" value="TreeGrafter"/>
</dbReference>
<evidence type="ECO:0000259" key="3">
    <source>
        <dbReference type="SMART" id="SM00278"/>
    </source>
</evidence>
<dbReference type="FunCoup" id="G4Q3P6">
    <property type="interactions" value="10"/>
</dbReference>
<dbReference type="InParanoid" id="G4Q3P6"/>
<evidence type="ECO:0000313" key="5">
    <source>
        <dbReference type="Proteomes" id="UP000007093"/>
    </source>
</evidence>
<keyword evidence="5" id="KW-1185">Reference proteome</keyword>
<feature type="domain" description="Helix-hairpin-helix DNA-binding motif class 1" evidence="3">
    <location>
        <begin position="157"/>
        <end position="176"/>
    </location>
</feature>
<evidence type="ECO:0000313" key="4">
    <source>
        <dbReference type="EMBL" id="AEQ21769.1"/>
    </source>
</evidence>
<dbReference type="InterPro" id="IPR019554">
    <property type="entry name" value="Soluble_ligand-bd"/>
</dbReference>
<dbReference type="PATRIC" id="fig|568816.4.peg.512"/>
<dbReference type="Proteomes" id="UP000007093">
    <property type="component" value="Chromosome"/>
</dbReference>
<dbReference type="GO" id="GO:0006281">
    <property type="term" value="P:DNA repair"/>
    <property type="evidence" value="ECO:0007669"/>
    <property type="project" value="InterPro"/>
</dbReference>
<dbReference type="Gene3D" id="3.10.560.10">
    <property type="entry name" value="Outer membrane lipoprotein wza domain like"/>
    <property type="match status" value="1"/>
</dbReference>
<dbReference type="InterPro" id="IPR010994">
    <property type="entry name" value="RuvA_2-like"/>
</dbReference>
<keyword evidence="2" id="KW-0812">Transmembrane</keyword>
<dbReference type="RefSeq" id="WP_009014845.1">
    <property type="nucleotide sequence ID" value="NC_016077.1"/>
</dbReference>
<accession>G4Q3P6</accession>
<dbReference type="STRING" id="568816.Acin_0527"/>
<name>G4Q3P6_ACIIR</name>
<gene>
    <name evidence="4" type="ordered locus">Acin_0527</name>
</gene>
<reference evidence="4 5" key="1">
    <citation type="journal article" date="2011" name="J. Bacteriol.">
        <title>Complete genome sequence of Acidaminococcus intestini RYC-MR95, a Gram-negative bacterium from the phylum Firmicutes.</title>
        <authorList>
            <person name="D'Auria G."/>
            <person name="Galan J.C."/>
            <person name="Rodriguez-Alcayna M."/>
            <person name="Moya A."/>
            <person name="Baquero F."/>
            <person name="Latorre A."/>
        </authorList>
    </citation>
    <scope>NUCLEOTIDE SEQUENCE [LARGE SCALE GENOMIC DNA]</scope>
    <source>
        <strain evidence="4 5">RyC-MR95</strain>
    </source>
</reference>
<dbReference type="SUPFAM" id="SSF47781">
    <property type="entry name" value="RuvA domain 2-like"/>
    <property type="match status" value="1"/>
</dbReference>
<sequence length="210" mass="23336">MNLWNRRKAAVIFVLMVLIVGTTLYWEETPRQNKAPLDPEAVMTKQREQKALPSLRVYVSGAVMYPGLYDLAPGLRYADAIRKAGGMTDEADETRVNLAKKIKDGCQVNVPLRKNRRPAAGKAPPSAGDLPAREKEKRKDKGAAGFLRINLNDASQEELEHLPGIGPGMAQRIISERNKAPFQSVDELLRVKGIGPKNLSRFRELVEVIP</sequence>
<proteinExistence type="predicted"/>
<dbReference type="eggNOG" id="COG1596">
    <property type="taxonomic scope" value="Bacteria"/>
</dbReference>
<feature type="transmembrane region" description="Helical" evidence="2">
    <location>
        <begin position="9"/>
        <end position="26"/>
    </location>
</feature>
<dbReference type="Pfam" id="PF12836">
    <property type="entry name" value="HHH_3"/>
    <property type="match status" value="1"/>
</dbReference>
<dbReference type="Gene3D" id="1.10.150.320">
    <property type="entry name" value="Photosystem II 12 kDa extrinsic protein"/>
    <property type="match status" value="1"/>
</dbReference>
<dbReference type="PANTHER" id="PTHR21180:SF32">
    <property type="entry name" value="ENDONUCLEASE_EXONUCLEASE_PHOSPHATASE FAMILY DOMAIN-CONTAINING PROTEIN 1"/>
    <property type="match status" value="1"/>
</dbReference>
<dbReference type="Pfam" id="PF10531">
    <property type="entry name" value="SLBB"/>
    <property type="match status" value="1"/>
</dbReference>
<feature type="region of interest" description="Disordered" evidence="1">
    <location>
        <begin position="113"/>
        <end position="141"/>
    </location>
</feature>
<dbReference type="eggNOG" id="COG1555">
    <property type="taxonomic scope" value="Bacteria"/>
</dbReference>
<dbReference type="InterPro" id="IPR003583">
    <property type="entry name" value="Hlx-hairpin-Hlx_DNA-bd_motif"/>
</dbReference>
<keyword evidence="2" id="KW-1133">Transmembrane helix</keyword>
<organism evidence="4 5">
    <name type="scientific">Acidaminococcus intestini (strain RyC-MR95)</name>
    <dbReference type="NCBI Taxonomy" id="568816"/>
    <lineage>
        <taxon>Bacteria</taxon>
        <taxon>Bacillati</taxon>
        <taxon>Bacillota</taxon>
        <taxon>Negativicutes</taxon>
        <taxon>Acidaminococcales</taxon>
        <taxon>Acidaminococcaceae</taxon>
        <taxon>Acidaminococcus</taxon>
    </lineage>
</organism>
<dbReference type="AlphaFoldDB" id="G4Q3P6"/>
<dbReference type="InterPro" id="IPR051675">
    <property type="entry name" value="Endo/Exo/Phosphatase_dom_1"/>
</dbReference>
<protein>
    <submittedName>
        <fullName evidence="4">Late competence protein comEA</fullName>
    </submittedName>
</protein>